<keyword evidence="2" id="KW-1185">Reference proteome</keyword>
<dbReference type="EMBL" id="KN553472">
    <property type="protein sequence ID" value="KHJ90019.1"/>
    <property type="molecule type" value="Genomic_DNA"/>
</dbReference>
<evidence type="ECO:0000313" key="2">
    <source>
        <dbReference type="Proteomes" id="UP000053660"/>
    </source>
</evidence>
<sequence length="86" mass="9607">LRPATLQKGLRKFIKKRAFGASNAEDLWASLTEACAEDGVKDWEGKNPGCVEANEGVVPREIIPNTESQCKQQRTSYLRADLLSWD</sequence>
<protein>
    <submittedName>
        <fullName evidence="1">Uncharacterized protein</fullName>
    </submittedName>
</protein>
<accession>A0A0B1SYG5</accession>
<dbReference type="AlphaFoldDB" id="A0A0B1SYG5"/>
<proteinExistence type="predicted"/>
<dbReference type="OrthoDB" id="510539at2759"/>
<reference evidence="1 2" key="1">
    <citation type="submission" date="2014-03" db="EMBL/GenBank/DDBJ databases">
        <title>Draft genome of the hookworm Oesophagostomum dentatum.</title>
        <authorList>
            <person name="Mitreva M."/>
        </authorList>
    </citation>
    <scope>NUCLEOTIDE SEQUENCE [LARGE SCALE GENOMIC DNA]</scope>
    <source>
        <strain evidence="1 2">OD-Hann</strain>
    </source>
</reference>
<evidence type="ECO:0000313" key="1">
    <source>
        <dbReference type="EMBL" id="KHJ90019.1"/>
    </source>
</evidence>
<dbReference type="Proteomes" id="UP000053660">
    <property type="component" value="Unassembled WGS sequence"/>
</dbReference>
<name>A0A0B1SYG5_OESDE</name>
<feature type="non-terminal residue" evidence="1">
    <location>
        <position position="1"/>
    </location>
</feature>
<organism evidence="1 2">
    <name type="scientific">Oesophagostomum dentatum</name>
    <name type="common">Nodular worm</name>
    <dbReference type="NCBI Taxonomy" id="61180"/>
    <lineage>
        <taxon>Eukaryota</taxon>
        <taxon>Metazoa</taxon>
        <taxon>Ecdysozoa</taxon>
        <taxon>Nematoda</taxon>
        <taxon>Chromadorea</taxon>
        <taxon>Rhabditida</taxon>
        <taxon>Rhabditina</taxon>
        <taxon>Rhabditomorpha</taxon>
        <taxon>Strongyloidea</taxon>
        <taxon>Strongylidae</taxon>
        <taxon>Oesophagostomum</taxon>
    </lineage>
</organism>
<gene>
    <name evidence="1" type="ORF">OESDEN_10147</name>
</gene>